<feature type="region of interest" description="Disordered" evidence="1">
    <location>
        <begin position="1"/>
        <end position="63"/>
    </location>
</feature>
<feature type="compositionally biased region" description="Polar residues" evidence="1">
    <location>
        <begin position="28"/>
        <end position="62"/>
    </location>
</feature>
<evidence type="ECO:0000313" key="2">
    <source>
        <dbReference type="EMBL" id="DAD20107.1"/>
    </source>
</evidence>
<dbReference type="PANTHER" id="PTHR34191">
    <property type="entry name" value="LATE EMBRYOGENESIS ABUNDANT PROTEIN (LEA) FAMILY PROTEIN"/>
    <property type="match status" value="1"/>
</dbReference>
<protein>
    <recommendedName>
        <fullName evidence="4">Late embryogenesis abundant protein 1-like</fullName>
    </recommendedName>
</protein>
<keyword evidence="3" id="KW-1185">Reference proteome</keyword>
<dbReference type="EMBL" id="DUZY01000001">
    <property type="protein sequence ID" value="DAD20107.1"/>
    <property type="molecule type" value="Genomic_DNA"/>
</dbReference>
<evidence type="ECO:0000256" key="1">
    <source>
        <dbReference type="SAM" id="MobiDB-lite"/>
    </source>
</evidence>
<reference evidence="2 3" key="1">
    <citation type="journal article" date="2020" name="Mol. Biol. Evol.">
        <title>Distinct Expression and Methylation Patterns for Genes with Different Fates following a Single Whole-Genome Duplication in Flowering Plants.</title>
        <authorList>
            <person name="Shi T."/>
            <person name="Rahmani R.S."/>
            <person name="Gugger P.F."/>
            <person name="Wang M."/>
            <person name="Li H."/>
            <person name="Zhang Y."/>
            <person name="Li Z."/>
            <person name="Wang Q."/>
            <person name="Van de Peer Y."/>
            <person name="Marchal K."/>
            <person name="Chen J."/>
        </authorList>
    </citation>
    <scope>NUCLEOTIDE SEQUENCE [LARGE SCALE GENOMIC DNA]</scope>
    <source>
        <tissue evidence="2">Leaf</tissue>
    </source>
</reference>
<gene>
    <name evidence="2" type="ORF">HUJ06_021570</name>
</gene>
<organism evidence="2 3">
    <name type="scientific">Nelumbo nucifera</name>
    <name type="common">Sacred lotus</name>
    <dbReference type="NCBI Taxonomy" id="4432"/>
    <lineage>
        <taxon>Eukaryota</taxon>
        <taxon>Viridiplantae</taxon>
        <taxon>Streptophyta</taxon>
        <taxon>Embryophyta</taxon>
        <taxon>Tracheophyta</taxon>
        <taxon>Spermatophyta</taxon>
        <taxon>Magnoliopsida</taxon>
        <taxon>Proteales</taxon>
        <taxon>Nelumbonaceae</taxon>
        <taxon>Nelumbo</taxon>
    </lineage>
</organism>
<sequence length="95" mass="10053">MADSTQMFRAGETHGHAQAKTEECIQSAKDTASTACDKTENAAQSTRDSAQQQDSGFLQQTGEKIADMAQGAVDSVKNTLGIADNSNNNNSNNRS</sequence>
<proteinExistence type="predicted"/>
<dbReference type="InterPro" id="IPR039624">
    <property type="entry name" value="LEA1/2/D7/KIN2"/>
</dbReference>
<accession>A0A822XIP5</accession>
<evidence type="ECO:0008006" key="4">
    <source>
        <dbReference type="Google" id="ProtNLM"/>
    </source>
</evidence>
<evidence type="ECO:0000313" key="3">
    <source>
        <dbReference type="Proteomes" id="UP000607653"/>
    </source>
</evidence>
<dbReference type="Proteomes" id="UP000607653">
    <property type="component" value="Unassembled WGS sequence"/>
</dbReference>
<feature type="compositionally biased region" description="Basic and acidic residues" evidence="1">
    <location>
        <begin position="11"/>
        <end position="23"/>
    </location>
</feature>
<comment type="caution">
    <text evidence="2">The sequence shown here is derived from an EMBL/GenBank/DDBJ whole genome shotgun (WGS) entry which is preliminary data.</text>
</comment>
<dbReference type="AlphaFoldDB" id="A0A822XIP5"/>
<dbReference type="PANTHER" id="PTHR34191:SF20">
    <property type="entry name" value="LATE EMBRYOGENESIS ABUNDANT PROTEIN (LEA) FAMILY PROTEIN"/>
    <property type="match status" value="1"/>
</dbReference>
<name>A0A822XIP5_NELNU</name>